<evidence type="ECO:0000256" key="6">
    <source>
        <dbReference type="PROSITE-ProRule" id="PRU00284"/>
    </source>
</evidence>
<feature type="transmembrane region" description="Helical" evidence="7">
    <location>
        <begin position="12"/>
        <end position="31"/>
    </location>
</feature>
<keyword evidence="7" id="KW-0472">Membrane</keyword>
<dbReference type="GO" id="GO:0007165">
    <property type="term" value="P:signal transduction"/>
    <property type="evidence" value="ECO:0007669"/>
    <property type="project" value="UniProtKB-KW"/>
</dbReference>
<dbReference type="InterPro" id="IPR047347">
    <property type="entry name" value="YvaQ-like_sensor"/>
</dbReference>
<dbReference type="PANTHER" id="PTHR32089">
    <property type="entry name" value="METHYL-ACCEPTING CHEMOTAXIS PROTEIN MCPB"/>
    <property type="match status" value="1"/>
</dbReference>
<dbReference type="SMART" id="SM00304">
    <property type="entry name" value="HAMP"/>
    <property type="match status" value="2"/>
</dbReference>
<dbReference type="PROSITE" id="PS50192">
    <property type="entry name" value="T_SNARE"/>
    <property type="match status" value="1"/>
</dbReference>
<dbReference type="Pfam" id="PF12729">
    <property type="entry name" value="4HB_MCP_1"/>
    <property type="match status" value="1"/>
</dbReference>
<protein>
    <submittedName>
        <fullName evidence="11">Methyl-accepting chemotaxis protein</fullName>
    </submittedName>
</protein>
<dbReference type="PROSITE" id="PS50111">
    <property type="entry name" value="CHEMOTAXIS_TRANSDUC_2"/>
    <property type="match status" value="1"/>
</dbReference>
<dbReference type="SMART" id="SM00283">
    <property type="entry name" value="MA"/>
    <property type="match status" value="1"/>
</dbReference>
<reference evidence="11" key="1">
    <citation type="journal article" date="2019" name="J. Microbiol. Methods">
        <title>Plesiomonas shigelloides sipD mutant, generated by an efficient gene transfer system, is less invasive.</title>
        <authorList>
            <person name="Xi D."/>
            <person name="Jing F."/>
            <person name="Liu Q."/>
            <person name="Cao B."/>
        </authorList>
    </citation>
    <scope>NUCLEOTIDE SEQUENCE</scope>
    <source>
        <strain evidence="11">G5884</strain>
    </source>
</reference>
<dbReference type="GO" id="GO:0006935">
    <property type="term" value="P:chemotaxis"/>
    <property type="evidence" value="ECO:0007669"/>
    <property type="project" value="UniProtKB-KW"/>
</dbReference>
<evidence type="ECO:0000256" key="3">
    <source>
        <dbReference type="ARBA" id="ARBA00022519"/>
    </source>
</evidence>
<dbReference type="InterPro" id="IPR024478">
    <property type="entry name" value="HlyB_4HB_MCP"/>
</dbReference>
<evidence type="ECO:0000259" key="10">
    <source>
        <dbReference type="PROSITE" id="PS50885"/>
    </source>
</evidence>
<keyword evidence="2" id="KW-0145">Chemotaxis</keyword>
<keyword evidence="7" id="KW-0812">Transmembrane</keyword>
<evidence type="ECO:0000313" key="11">
    <source>
        <dbReference type="EMBL" id="QBJ27748.1"/>
    </source>
</evidence>
<feature type="domain" description="T-SNARE coiled-coil homology" evidence="9">
    <location>
        <begin position="268"/>
        <end position="330"/>
    </location>
</feature>
<organism evidence="11">
    <name type="scientific">Plesiomonas shigelloides</name>
    <name type="common">Aeromonas shigelloides</name>
    <dbReference type="NCBI Taxonomy" id="703"/>
    <lineage>
        <taxon>Bacteria</taxon>
        <taxon>Pseudomonadati</taxon>
        <taxon>Pseudomonadota</taxon>
        <taxon>Gammaproteobacteria</taxon>
        <taxon>Enterobacterales</taxon>
        <taxon>Enterobacteriaceae</taxon>
        <taxon>Plesiomonas</taxon>
    </lineage>
</organism>
<evidence type="ECO:0000259" key="8">
    <source>
        <dbReference type="PROSITE" id="PS50111"/>
    </source>
</evidence>
<dbReference type="CDD" id="cd06225">
    <property type="entry name" value="HAMP"/>
    <property type="match status" value="1"/>
</dbReference>
<dbReference type="CDD" id="cd11386">
    <property type="entry name" value="MCP_signal"/>
    <property type="match status" value="1"/>
</dbReference>
<dbReference type="InterPro" id="IPR004089">
    <property type="entry name" value="MCPsignal_dom"/>
</dbReference>
<evidence type="ECO:0000256" key="5">
    <source>
        <dbReference type="ARBA" id="ARBA00029447"/>
    </source>
</evidence>
<evidence type="ECO:0000256" key="2">
    <source>
        <dbReference type="ARBA" id="ARBA00022500"/>
    </source>
</evidence>
<keyword evidence="4 6" id="KW-0807">Transducer</keyword>
<comment type="similarity">
    <text evidence="5">Belongs to the methyl-accepting chemotaxis (MCP) protein family.</text>
</comment>
<dbReference type="EMBL" id="MK256934">
    <property type="protein sequence ID" value="QBJ27748.1"/>
    <property type="molecule type" value="Genomic_DNA"/>
</dbReference>
<comment type="subcellular location">
    <subcellularLocation>
        <location evidence="1">Cell inner membrane</location>
        <topology evidence="1">Multi-pass membrane protein</topology>
    </subcellularLocation>
</comment>
<dbReference type="Pfam" id="PF00015">
    <property type="entry name" value="MCPsignal"/>
    <property type="match status" value="1"/>
</dbReference>
<dbReference type="PROSITE" id="PS50885">
    <property type="entry name" value="HAMP"/>
    <property type="match status" value="1"/>
</dbReference>
<dbReference type="SUPFAM" id="SSF58104">
    <property type="entry name" value="Methyl-accepting chemotaxis protein (MCP) signaling domain"/>
    <property type="match status" value="1"/>
</dbReference>
<dbReference type="InterPro" id="IPR000727">
    <property type="entry name" value="T_SNARE_dom"/>
</dbReference>
<keyword evidence="3" id="KW-1003">Cell membrane</keyword>
<feature type="domain" description="HAMP" evidence="10">
    <location>
        <begin position="213"/>
        <end position="272"/>
    </location>
</feature>
<dbReference type="Gene3D" id="1.10.287.950">
    <property type="entry name" value="Methyl-accepting chemotaxis protein"/>
    <property type="match status" value="1"/>
</dbReference>
<feature type="domain" description="Methyl-accepting transducer" evidence="8">
    <location>
        <begin position="277"/>
        <end position="513"/>
    </location>
</feature>
<dbReference type="PANTHER" id="PTHR32089:SF120">
    <property type="entry name" value="METHYL-ACCEPTING CHEMOTAXIS PROTEIN TLPQ"/>
    <property type="match status" value="1"/>
</dbReference>
<evidence type="ECO:0000256" key="7">
    <source>
        <dbReference type="SAM" id="Phobius"/>
    </source>
</evidence>
<dbReference type="Pfam" id="PF00672">
    <property type="entry name" value="HAMP"/>
    <property type="match status" value="1"/>
</dbReference>
<name>A0A481WFQ8_PLESH</name>
<dbReference type="FunFam" id="1.10.287.950:FF:000001">
    <property type="entry name" value="Methyl-accepting chemotaxis sensory transducer"/>
    <property type="match status" value="1"/>
</dbReference>
<keyword evidence="3" id="KW-0997">Cell inner membrane</keyword>
<dbReference type="CDD" id="cd19411">
    <property type="entry name" value="MCP2201-like_sensor"/>
    <property type="match status" value="1"/>
</dbReference>
<dbReference type="InterPro" id="IPR003660">
    <property type="entry name" value="HAMP_dom"/>
</dbReference>
<feature type="transmembrane region" description="Helical" evidence="7">
    <location>
        <begin position="191"/>
        <end position="211"/>
    </location>
</feature>
<dbReference type="GO" id="GO:0005886">
    <property type="term" value="C:plasma membrane"/>
    <property type="evidence" value="ECO:0007669"/>
    <property type="project" value="UniProtKB-SubCell"/>
</dbReference>
<sequence length="549" mass="60141">MLLKDLSIGQKLASAFSLLCLLIIGIGLFSLSQLGRLNDGSLHLVNQVIPSMDLASIIDNRISQLRRNEMAMIVYYTDPVSKAEYQKDIAKIPAQIDEALRQYEPLLEDDQERVLFSALKKEWQDYQSLHQQMMAILNRGDVEQARNLLLHQSRPIFRKLTSQTQELINFNKMFVSAAGTMVDTVFSGSKFSILLCISITMLVVVIFATLMTRQIRNPLLLLVTQARLIADGHLGRSALCDYIDSGKMPRDEIGQLALAIRQMKEGLHTLVNEITSSISQLSAAVEEVSAIAEQSAHGMQQQQSEVSQLATAMNQMHSTVQEVSRNTTEAASAAQVASESSGSGSKVVQDAISSIERVAHDIEHSGHVVQQLEQDSSSISMVLDVIRNIADQTNLLALNAAIEAARAGEQGRGFAVVADEVRTLAQRTQDSTAEINKIIDMLQSRAAEAGHAMQLSRQQMHASVEQARHAGATIEQINHAVVRISDMNTQIASAAEEQNSVTEELNRSIVNIHNASDEVAQGANQTAQACGELSLLATHLQQMVTRFSL</sequence>
<proteinExistence type="inferred from homology"/>
<evidence type="ECO:0000259" key="9">
    <source>
        <dbReference type="PROSITE" id="PS50192"/>
    </source>
</evidence>
<dbReference type="AlphaFoldDB" id="A0A481WFQ8"/>
<evidence type="ECO:0000256" key="4">
    <source>
        <dbReference type="ARBA" id="ARBA00023224"/>
    </source>
</evidence>
<accession>A0A481WFQ8</accession>
<evidence type="ECO:0000256" key="1">
    <source>
        <dbReference type="ARBA" id="ARBA00004429"/>
    </source>
</evidence>
<keyword evidence="7" id="KW-1133">Transmembrane helix</keyword>